<organism evidence="2 3">
    <name type="scientific">Heracleum sosnowskyi</name>
    <dbReference type="NCBI Taxonomy" id="360622"/>
    <lineage>
        <taxon>Eukaryota</taxon>
        <taxon>Viridiplantae</taxon>
        <taxon>Streptophyta</taxon>
        <taxon>Embryophyta</taxon>
        <taxon>Tracheophyta</taxon>
        <taxon>Spermatophyta</taxon>
        <taxon>Magnoliopsida</taxon>
        <taxon>eudicotyledons</taxon>
        <taxon>Gunneridae</taxon>
        <taxon>Pentapetalae</taxon>
        <taxon>asterids</taxon>
        <taxon>campanulids</taxon>
        <taxon>Apiales</taxon>
        <taxon>Apiaceae</taxon>
        <taxon>Apioideae</taxon>
        <taxon>apioid superclade</taxon>
        <taxon>Tordylieae</taxon>
        <taxon>Tordyliinae</taxon>
        <taxon>Heracleum</taxon>
    </lineage>
</organism>
<feature type="domain" description="Reverse transcriptase zinc-binding" evidence="1">
    <location>
        <begin position="52"/>
        <end position="133"/>
    </location>
</feature>
<dbReference type="InterPro" id="IPR026960">
    <property type="entry name" value="RVT-Znf"/>
</dbReference>
<dbReference type="EMBL" id="JAUIZM010000011">
    <property type="protein sequence ID" value="KAK1354027.1"/>
    <property type="molecule type" value="Genomic_DNA"/>
</dbReference>
<name>A0AAD8GTF3_9APIA</name>
<proteinExistence type="predicted"/>
<protein>
    <recommendedName>
        <fullName evidence="1">Reverse transcriptase zinc-binding domain-containing protein</fullName>
    </recommendedName>
</protein>
<comment type="caution">
    <text evidence="2">The sequence shown here is derived from an EMBL/GenBank/DDBJ whole genome shotgun (WGS) entry which is preliminary data.</text>
</comment>
<reference evidence="2" key="1">
    <citation type="submission" date="2023-02" db="EMBL/GenBank/DDBJ databases">
        <title>Genome of toxic invasive species Heracleum sosnowskyi carries increased number of genes despite the absence of recent whole-genome duplications.</title>
        <authorList>
            <person name="Schelkunov M."/>
            <person name="Shtratnikova V."/>
            <person name="Makarenko M."/>
            <person name="Klepikova A."/>
            <person name="Omelchenko D."/>
            <person name="Novikova G."/>
            <person name="Obukhova E."/>
            <person name="Bogdanov V."/>
            <person name="Penin A."/>
            <person name="Logacheva M."/>
        </authorList>
    </citation>
    <scope>NUCLEOTIDE SEQUENCE</scope>
    <source>
        <strain evidence="2">Hsosn_3</strain>
        <tissue evidence="2">Leaf</tissue>
    </source>
</reference>
<dbReference type="Pfam" id="PF13966">
    <property type="entry name" value="zf-RVT"/>
    <property type="match status" value="1"/>
</dbReference>
<reference evidence="2" key="2">
    <citation type="submission" date="2023-05" db="EMBL/GenBank/DDBJ databases">
        <authorList>
            <person name="Schelkunov M.I."/>
        </authorList>
    </citation>
    <scope>NUCLEOTIDE SEQUENCE</scope>
    <source>
        <strain evidence="2">Hsosn_3</strain>
        <tissue evidence="2">Leaf</tissue>
    </source>
</reference>
<evidence type="ECO:0000313" key="3">
    <source>
        <dbReference type="Proteomes" id="UP001237642"/>
    </source>
</evidence>
<keyword evidence="3" id="KW-1185">Reference proteome</keyword>
<dbReference type="AlphaFoldDB" id="A0AAD8GTF3"/>
<evidence type="ECO:0000259" key="1">
    <source>
        <dbReference type="Pfam" id="PF13966"/>
    </source>
</evidence>
<sequence>MLSDFISEDRWVFPRSDHASLMEMRSIISQNVTISSGRSDSISWHGFQAVSLSTIWSSLNPCNSQIVEWHSILWNKLHVPRFSFMVRVAIPMRLFTADRLRRFGINIEPQCVLCNSQDESHDYLFFSCNHSTKLLSGTPGSDWNGLIRNLANATHSLANDILRLFFLHFGVFHLEGMEWM</sequence>
<gene>
    <name evidence="2" type="ORF">POM88_047283</name>
</gene>
<accession>A0AAD8GTF3</accession>
<evidence type="ECO:0000313" key="2">
    <source>
        <dbReference type="EMBL" id="KAK1354027.1"/>
    </source>
</evidence>
<dbReference type="Proteomes" id="UP001237642">
    <property type="component" value="Unassembled WGS sequence"/>
</dbReference>